<dbReference type="EMBL" id="CP138584">
    <property type="protein sequence ID" value="WPH01171.1"/>
    <property type="molecule type" value="Genomic_DNA"/>
</dbReference>
<dbReference type="PANTHER" id="PTHR12854:SF7">
    <property type="entry name" value="ATAXIN-2 HOMOLOG"/>
    <property type="match status" value="1"/>
</dbReference>
<feature type="region of interest" description="Disordered" evidence="1">
    <location>
        <begin position="693"/>
        <end position="732"/>
    </location>
</feature>
<sequence length="1018" mass="110667">MATSKQPLKSSNGAKALDGARRQAASPVDGQNSRKQQPSQPKAWQGVNPITARPAASTPNGIEKPLPKLPPTLSDGKSNGDANTHSRASDRLYHLFANIIGTDVTLTLQNGEQFTGVFSGASLDPPSKSKYVLKMTKRTRLPTHQQSNGTTELSDEYTGEGDHYTMSFDIQDTVHLEALNVTTTSNQTIQNRSTTPSFRTDTEISGKDAQLLRERELQPWDSGADSNVDLSLESSSTAGWDQFAANERLYGVQSTYDENIYTTQINRSDPQYRQREAQAAKIAREIEESAPANAHVAEERTQNAKAGEGGLDEEDKYSGVKRDTSALPKRAAGAYVPPSQRPLTNAPTVPGAPFDPAIISLAKPTPSTTPAAISDKVTATMPPIRVEAPKPDPTEATVAETTAPVTATVQKKPTENTTEDHVRGTVDAFKQFANNEKLRMRQAQEAKRSNARYEKNVKLNDLKKFAANFKLNSRVPDDLVPILAKDREKQIEIKRKAEEAANNQNLKSKEKATNTSSPTATSSSSSQAAVTPSPDSRSQFNQQARGRLPQPQQQQPVPQPMRAPNAPAQAPAARPSPNQRPNAGAQTFNRSVPQPLPADLRIPATSANPPSDRTLSPLSATKLNVNAFEFRPSASHFTPSVPGTTPSPQRPAATAPAPPTKSAETPSKFFRGNKKCRTEPFDKNAFNYLRQYEGEETTKTTDGKSEDEKPGVTGVPKPYRTAPTWPSDSSTSFKDTFPKAQVPGPGISPMHTPNIGGHMSQGHQGPSAMHGVPNGTPQRPYYPPQQFGHNPNFDPRMQQFASNHNSPRTYHAQMAFNNQVPQQMQMPQFGGQPQPGYGMSPSMPFRQIQMPPGQMMVMPGQQQGQMQQMRPGYNQGPPYGGPPMGGHMMVQNPSSGGYSNGPMPQNPYSPMPPHAQPHMPHMQQGGPGTYNNGPRAPMMQHQGSHQGFQPQMHMQPHQFMPGQAQPHPYHLQHNQRQHSGGHSGGQQFPQMTPRQHNAAPQHPSPGMGNAAGQGDEGK</sequence>
<proteinExistence type="predicted"/>
<gene>
    <name evidence="3" type="ORF">R9X50_00400700</name>
</gene>
<organism evidence="3 4">
    <name type="scientific">Acrodontium crateriforme</name>
    <dbReference type="NCBI Taxonomy" id="150365"/>
    <lineage>
        <taxon>Eukaryota</taxon>
        <taxon>Fungi</taxon>
        <taxon>Dikarya</taxon>
        <taxon>Ascomycota</taxon>
        <taxon>Pezizomycotina</taxon>
        <taxon>Dothideomycetes</taxon>
        <taxon>Dothideomycetidae</taxon>
        <taxon>Mycosphaerellales</taxon>
        <taxon>Teratosphaeriaceae</taxon>
        <taxon>Acrodontium</taxon>
    </lineage>
</organism>
<dbReference type="SMART" id="SM01272">
    <property type="entry name" value="LsmAD"/>
    <property type="match status" value="1"/>
</dbReference>
<feature type="compositionally biased region" description="Low complexity" evidence="1">
    <location>
        <begin position="549"/>
        <end position="583"/>
    </location>
</feature>
<accession>A0AAQ3R9W1</accession>
<dbReference type="Proteomes" id="UP001303373">
    <property type="component" value="Chromosome 5"/>
</dbReference>
<feature type="compositionally biased region" description="Polar residues" evidence="1">
    <location>
        <begin position="605"/>
        <end position="617"/>
    </location>
</feature>
<evidence type="ECO:0000259" key="2">
    <source>
        <dbReference type="SMART" id="SM01272"/>
    </source>
</evidence>
<feature type="compositionally biased region" description="Basic and acidic residues" evidence="1">
    <location>
        <begin position="693"/>
        <end position="710"/>
    </location>
</feature>
<dbReference type="AlphaFoldDB" id="A0AAQ3R9W1"/>
<dbReference type="GO" id="GO:0034063">
    <property type="term" value="P:stress granule assembly"/>
    <property type="evidence" value="ECO:0007669"/>
    <property type="project" value="TreeGrafter"/>
</dbReference>
<feature type="domain" description="LsmAD" evidence="2">
    <location>
        <begin position="250"/>
        <end position="323"/>
    </location>
</feature>
<evidence type="ECO:0000313" key="3">
    <source>
        <dbReference type="EMBL" id="WPH01171.1"/>
    </source>
</evidence>
<dbReference type="PANTHER" id="PTHR12854">
    <property type="entry name" value="ATAXIN 2-RELATED"/>
    <property type="match status" value="1"/>
</dbReference>
<protein>
    <recommendedName>
        <fullName evidence="2">LsmAD domain-containing protein</fullName>
    </recommendedName>
</protein>
<feature type="region of interest" description="Disordered" evidence="1">
    <location>
        <begin position="497"/>
        <end position="617"/>
    </location>
</feature>
<feature type="compositionally biased region" description="Low complexity" evidence="1">
    <location>
        <begin position="644"/>
        <end position="667"/>
    </location>
</feature>
<evidence type="ECO:0000313" key="4">
    <source>
        <dbReference type="Proteomes" id="UP001303373"/>
    </source>
</evidence>
<dbReference type="GO" id="GO:0010494">
    <property type="term" value="C:cytoplasmic stress granule"/>
    <property type="evidence" value="ECO:0007669"/>
    <property type="project" value="TreeGrafter"/>
</dbReference>
<feature type="compositionally biased region" description="Polar residues" evidence="1">
    <location>
        <begin position="29"/>
        <end position="42"/>
    </location>
</feature>
<dbReference type="InterPro" id="IPR009604">
    <property type="entry name" value="LsmAD_domain"/>
</dbReference>
<feature type="compositionally biased region" description="Polar residues" evidence="1">
    <location>
        <begin position="75"/>
        <end position="85"/>
    </location>
</feature>
<name>A0AAQ3R9W1_9PEZI</name>
<feature type="compositionally biased region" description="Low complexity" evidence="1">
    <location>
        <begin position="945"/>
        <end position="963"/>
    </location>
</feature>
<feature type="compositionally biased region" description="Low complexity" evidence="1">
    <location>
        <begin position="513"/>
        <end position="534"/>
    </location>
</feature>
<feature type="region of interest" description="Disordered" evidence="1">
    <location>
        <begin position="634"/>
        <end position="675"/>
    </location>
</feature>
<reference evidence="3 4" key="1">
    <citation type="submission" date="2023-11" db="EMBL/GenBank/DDBJ databases">
        <title>An acidophilic fungus is an integral part of prey digestion in a carnivorous sundew plant.</title>
        <authorList>
            <person name="Tsai I.J."/>
        </authorList>
    </citation>
    <scope>NUCLEOTIDE SEQUENCE [LARGE SCALE GENOMIC DNA]</scope>
    <source>
        <strain evidence="3">169a</strain>
    </source>
</reference>
<evidence type="ECO:0000256" key="1">
    <source>
        <dbReference type="SAM" id="MobiDB-lite"/>
    </source>
</evidence>
<dbReference type="InterPro" id="IPR045117">
    <property type="entry name" value="ATXN2-like"/>
</dbReference>
<feature type="region of interest" description="Disordered" evidence="1">
    <location>
        <begin position="878"/>
        <end position="1018"/>
    </location>
</feature>
<feature type="compositionally biased region" description="Polar residues" evidence="1">
    <location>
        <begin position="1"/>
        <end position="13"/>
    </location>
</feature>
<dbReference type="Pfam" id="PF06741">
    <property type="entry name" value="LsmAD"/>
    <property type="match status" value="1"/>
</dbReference>
<feature type="compositionally biased region" description="Pro residues" evidence="1">
    <location>
        <begin position="904"/>
        <end position="915"/>
    </location>
</feature>
<dbReference type="GO" id="GO:0003729">
    <property type="term" value="F:mRNA binding"/>
    <property type="evidence" value="ECO:0007669"/>
    <property type="project" value="TreeGrafter"/>
</dbReference>
<feature type="compositionally biased region" description="Polar residues" evidence="1">
    <location>
        <begin position="535"/>
        <end position="544"/>
    </location>
</feature>
<dbReference type="InterPro" id="IPR025852">
    <property type="entry name" value="SM_dom_ATX"/>
</dbReference>
<feature type="region of interest" description="Disordered" evidence="1">
    <location>
        <begin position="288"/>
        <end position="320"/>
    </location>
</feature>
<dbReference type="Pfam" id="PF14438">
    <property type="entry name" value="SM-ATX"/>
    <property type="match status" value="1"/>
</dbReference>
<feature type="region of interest" description="Disordered" evidence="1">
    <location>
        <begin position="1"/>
        <end position="85"/>
    </location>
</feature>
<keyword evidence="4" id="KW-1185">Reference proteome</keyword>